<dbReference type="InterPro" id="IPR020845">
    <property type="entry name" value="AMP-binding_CS"/>
</dbReference>
<dbReference type="EC" id="6.2.1.3" evidence="7"/>
<dbReference type="Gene3D" id="3.40.50.12780">
    <property type="entry name" value="N-terminal domain of ligase-like"/>
    <property type="match status" value="1"/>
</dbReference>
<dbReference type="InterPro" id="IPR042099">
    <property type="entry name" value="ANL_N_sf"/>
</dbReference>
<evidence type="ECO:0000256" key="4">
    <source>
        <dbReference type="ARBA" id="ARBA00023098"/>
    </source>
</evidence>
<organism evidence="7 8">
    <name type="scientific">Sulfoacidibacillus ferrooxidans</name>
    <dbReference type="NCBI Taxonomy" id="2005001"/>
    <lineage>
        <taxon>Bacteria</taxon>
        <taxon>Bacillati</taxon>
        <taxon>Bacillota</taxon>
        <taxon>Bacilli</taxon>
        <taxon>Bacillales</taxon>
        <taxon>Alicyclobacillaceae</taxon>
        <taxon>Sulfoacidibacillus</taxon>
    </lineage>
</organism>
<dbReference type="InterPro" id="IPR000873">
    <property type="entry name" value="AMP-dep_synth/lig_dom"/>
</dbReference>
<evidence type="ECO:0000259" key="5">
    <source>
        <dbReference type="Pfam" id="PF00501"/>
    </source>
</evidence>
<dbReference type="RefSeq" id="WP_241711593.1">
    <property type="nucleotide sequence ID" value="NZ_JALBUF010000001.1"/>
</dbReference>
<evidence type="ECO:0000259" key="6">
    <source>
        <dbReference type="Pfam" id="PF13193"/>
    </source>
</evidence>
<keyword evidence="4" id="KW-0443">Lipid metabolism</keyword>
<comment type="similarity">
    <text evidence="1">Belongs to the ATP-dependent AMP-binding enzyme family.</text>
</comment>
<dbReference type="Gene3D" id="3.30.300.30">
    <property type="match status" value="1"/>
</dbReference>
<gene>
    <name evidence="7" type="primary">lcfB_1</name>
    <name evidence="7" type="ORF">MM817_00223</name>
</gene>
<dbReference type="EMBL" id="JALBUF010000001">
    <property type="protein sequence ID" value="MCI0181972.1"/>
    <property type="molecule type" value="Genomic_DNA"/>
</dbReference>
<evidence type="ECO:0000313" key="8">
    <source>
        <dbReference type="Proteomes" id="UP001139263"/>
    </source>
</evidence>
<feature type="domain" description="AMP-dependent synthetase/ligase" evidence="5">
    <location>
        <begin position="13"/>
        <end position="389"/>
    </location>
</feature>
<comment type="caution">
    <text evidence="7">The sequence shown here is derived from an EMBL/GenBank/DDBJ whole genome shotgun (WGS) entry which is preliminary data.</text>
</comment>
<evidence type="ECO:0000256" key="2">
    <source>
        <dbReference type="ARBA" id="ARBA00022598"/>
    </source>
</evidence>
<dbReference type="Pfam" id="PF13193">
    <property type="entry name" value="AMP-binding_C"/>
    <property type="match status" value="1"/>
</dbReference>
<feature type="domain" description="AMP-binding enzyme C-terminal" evidence="6">
    <location>
        <begin position="439"/>
        <end position="514"/>
    </location>
</feature>
<dbReference type="FunFam" id="3.30.300.30:FF:000008">
    <property type="entry name" value="2,3-dihydroxybenzoate-AMP ligase"/>
    <property type="match status" value="1"/>
</dbReference>
<name>A0A9X1V9G1_9BACL</name>
<dbReference type="InterPro" id="IPR025110">
    <property type="entry name" value="AMP-bd_C"/>
</dbReference>
<sequence>MITPLTPLDWKRRATKLYPDKIAVVDDFEQFTYREFNERTWKLSHALYQLGIRETDHVAVMLPNIHQMLECFYAITQIGAVIVPINTRLHAQEVTYILDHSDSILAIADREFSHLFTDMKSRVPHLQTIIEVVHHGSPKDASPFSDIDYENLLQSAEPVVHEVLIDENQPLSINYTSGTTSRPKGVVLTHRNNYINAADVLLHMRITHEDRYLHILPMFHANGWGSVWTFTATGATHVCLRKIDSDHILDVFAKEQITIAFGAPTVINMLLYAPTIERYRPERAIRLATAGSPPPAAVIERAQRLLQMEITHVYGLTETSPLISYCEWNSEFAQLSSPARADIQARQGVEMIHNGETKVVMPDGQEVAWDGVQIGEIVTRGNVVMDSYYKQPDETAKAIRNGWFYTGDLAVVHPNGYIQIVDRAKDVIISGGENISSIEVENILFQHPAVLDAGVVATADEKWGEVPKAYIIVQEGKTVTAQELDEWCRERLAHFKTPKQYEFVSFLPRTSTGKLQKFKLRT</sequence>
<evidence type="ECO:0000256" key="1">
    <source>
        <dbReference type="ARBA" id="ARBA00006432"/>
    </source>
</evidence>
<dbReference type="Pfam" id="PF00501">
    <property type="entry name" value="AMP-binding"/>
    <property type="match status" value="1"/>
</dbReference>
<dbReference type="PANTHER" id="PTHR43859">
    <property type="entry name" value="ACYL-ACTIVATING ENZYME"/>
    <property type="match status" value="1"/>
</dbReference>
<dbReference type="GO" id="GO:0004467">
    <property type="term" value="F:long-chain fatty acid-CoA ligase activity"/>
    <property type="evidence" value="ECO:0007669"/>
    <property type="project" value="UniProtKB-EC"/>
</dbReference>
<dbReference type="PANTHER" id="PTHR43859:SF4">
    <property type="entry name" value="BUTANOATE--COA LIGASE AAE1-RELATED"/>
    <property type="match status" value="1"/>
</dbReference>
<keyword evidence="2 7" id="KW-0436">Ligase</keyword>
<keyword evidence="3" id="KW-0276">Fatty acid metabolism</keyword>
<dbReference type="InterPro" id="IPR045851">
    <property type="entry name" value="AMP-bd_C_sf"/>
</dbReference>
<dbReference type="SUPFAM" id="SSF56801">
    <property type="entry name" value="Acetyl-CoA synthetase-like"/>
    <property type="match status" value="1"/>
</dbReference>
<protein>
    <submittedName>
        <fullName evidence="7">Long-chain-fatty-acid--CoA ligase</fullName>
        <ecNumber evidence="7">6.2.1.3</ecNumber>
    </submittedName>
</protein>
<evidence type="ECO:0000313" key="7">
    <source>
        <dbReference type="EMBL" id="MCI0181972.1"/>
    </source>
</evidence>
<proteinExistence type="inferred from homology"/>
<dbReference type="NCBIfam" id="NF004837">
    <property type="entry name" value="PRK06187.1"/>
    <property type="match status" value="1"/>
</dbReference>
<keyword evidence="8" id="KW-1185">Reference proteome</keyword>
<dbReference type="PROSITE" id="PS00455">
    <property type="entry name" value="AMP_BINDING"/>
    <property type="match status" value="1"/>
</dbReference>
<accession>A0A9X1V9G1</accession>
<dbReference type="Proteomes" id="UP001139263">
    <property type="component" value="Unassembled WGS sequence"/>
</dbReference>
<dbReference type="AlphaFoldDB" id="A0A9X1V9G1"/>
<evidence type="ECO:0000256" key="3">
    <source>
        <dbReference type="ARBA" id="ARBA00022832"/>
    </source>
</evidence>
<reference evidence="7" key="1">
    <citation type="submission" date="2022-03" db="EMBL/GenBank/DDBJ databases">
        <title>Draft Genome Sequence of Firmicute Strain S0AB, a Heterotrophic Iron/Sulfur-Oxidizing Extreme Acidophile.</title>
        <authorList>
            <person name="Vergara E."/>
            <person name="Pakostova E."/>
            <person name="Johnson D.B."/>
            <person name="Holmes D.S."/>
        </authorList>
    </citation>
    <scope>NUCLEOTIDE SEQUENCE</scope>
    <source>
        <strain evidence="7">S0AB</strain>
    </source>
</reference>